<feature type="compositionally biased region" description="Polar residues" evidence="1">
    <location>
        <begin position="136"/>
        <end position="147"/>
    </location>
</feature>
<dbReference type="OrthoDB" id="3173670at2759"/>
<dbReference type="EMBL" id="JADNYJ010000117">
    <property type="protein sequence ID" value="KAF8883185.1"/>
    <property type="molecule type" value="Genomic_DNA"/>
</dbReference>
<dbReference type="Proteomes" id="UP000724874">
    <property type="component" value="Unassembled WGS sequence"/>
</dbReference>
<evidence type="ECO:0000256" key="1">
    <source>
        <dbReference type="SAM" id="MobiDB-lite"/>
    </source>
</evidence>
<protein>
    <submittedName>
        <fullName evidence="2">Uncharacterized protein</fullName>
    </submittedName>
</protein>
<keyword evidence="3" id="KW-1185">Reference proteome</keyword>
<evidence type="ECO:0000313" key="3">
    <source>
        <dbReference type="Proteomes" id="UP000724874"/>
    </source>
</evidence>
<proteinExistence type="predicted"/>
<gene>
    <name evidence="2" type="ORF">CPB84DRAFT_1713420</name>
</gene>
<comment type="caution">
    <text evidence="2">The sequence shown here is derived from an EMBL/GenBank/DDBJ whole genome shotgun (WGS) entry which is preliminary data.</text>
</comment>
<name>A0A9P5TJP6_GYMJU</name>
<evidence type="ECO:0000313" key="2">
    <source>
        <dbReference type="EMBL" id="KAF8883185.1"/>
    </source>
</evidence>
<organism evidence="2 3">
    <name type="scientific">Gymnopilus junonius</name>
    <name type="common">Spectacular rustgill mushroom</name>
    <name type="synonym">Gymnopilus spectabilis subsp. junonius</name>
    <dbReference type="NCBI Taxonomy" id="109634"/>
    <lineage>
        <taxon>Eukaryota</taxon>
        <taxon>Fungi</taxon>
        <taxon>Dikarya</taxon>
        <taxon>Basidiomycota</taxon>
        <taxon>Agaricomycotina</taxon>
        <taxon>Agaricomycetes</taxon>
        <taxon>Agaricomycetidae</taxon>
        <taxon>Agaricales</taxon>
        <taxon>Agaricineae</taxon>
        <taxon>Hymenogastraceae</taxon>
        <taxon>Gymnopilus</taxon>
    </lineage>
</organism>
<sequence>MPPRIARIFHIQVKTHKLTIMLSSLAPTTTIAELKAETLSALQSDVAPNSLDVDAMEPPELDIQSEEDFELCRAKKDKGKPTGDFEVLGPTKTLRDSGLAGWEAVFLQPRDRSTGDLLPVQYTPPPMYPEEQQEEVTQSRTAEASNNKGKRKAHPDENDEE</sequence>
<accession>A0A9P5TJP6</accession>
<dbReference type="AlphaFoldDB" id="A0A9P5TJP6"/>
<reference evidence="2" key="1">
    <citation type="submission" date="2020-11" db="EMBL/GenBank/DDBJ databases">
        <authorList>
            <consortium name="DOE Joint Genome Institute"/>
            <person name="Ahrendt S."/>
            <person name="Riley R."/>
            <person name="Andreopoulos W."/>
            <person name="LaButti K."/>
            <person name="Pangilinan J."/>
            <person name="Ruiz-duenas F.J."/>
            <person name="Barrasa J.M."/>
            <person name="Sanchez-Garcia M."/>
            <person name="Camarero S."/>
            <person name="Miyauchi S."/>
            <person name="Serrano A."/>
            <person name="Linde D."/>
            <person name="Babiker R."/>
            <person name="Drula E."/>
            <person name="Ayuso-Fernandez I."/>
            <person name="Pacheco R."/>
            <person name="Padilla G."/>
            <person name="Ferreira P."/>
            <person name="Barriuso J."/>
            <person name="Kellner H."/>
            <person name="Castanera R."/>
            <person name="Alfaro M."/>
            <person name="Ramirez L."/>
            <person name="Pisabarro A.G."/>
            <person name="Kuo A."/>
            <person name="Tritt A."/>
            <person name="Lipzen A."/>
            <person name="He G."/>
            <person name="Yan M."/>
            <person name="Ng V."/>
            <person name="Cullen D."/>
            <person name="Martin F."/>
            <person name="Rosso M.-N."/>
            <person name="Henrissat B."/>
            <person name="Hibbett D."/>
            <person name="Martinez A.T."/>
            <person name="Grigoriev I.V."/>
        </authorList>
    </citation>
    <scope>NUCLEOTIDE SEQUENCE</scope>
    <source>
        <strain evidence="2">AH 44721</strain>
    </source>
</reference>
<feature type="region of interest" description="Disordered" evidence="1">
    <location>
        <begin position="108"/>
        <end position="161"/>
    </location>
</feature>